<dbReference type="SUPFAM" id="SSF47323">
    <property type="entry name" value="Anticodon-binding domain of a subclass of class I aminoacyl-tRNA synthetases"/>
    <property type="match status" value="1"/>
</dbReference>
<evidence type="ECO:0000259" key="16">
    <source>
        <dbReference type="Pfam" id="PF01406"/>
    </source>
</evidence>
<dbReference type="Gene3D" id="1.20.120.1910">
    <property type="entry name" value="Cysteine-tRNA ligase, C-terminal anti-codon recognition domain"/>
    <property type="match status" value="1"/>
</dbReference>
<evidence type="ECO:0000256" key="6">
    <source>
        <dbReference type="ARBA" id="ARBA00014738"/>
    </source>
</evidence>
<dbReference type="EC" id="6.1.1.16" evidence="5 15"/>
<feature type="domain" description="tRNA synthetases class I catalytic" evidence="16">
    <location>
        <begin position="2"/>
        <end position="311"/>
    </location>
</feature>
<dbReference type="PANTHER" id="PTHR10890">
    <property type="entry name" value="CYSTEINYL-TRNA SYNTHETASE"/>
    <property type="match status" value="1"/>
</dbReference>
<keyword evidence="12" id="KW-0067">ATP-binding</keyword>
<dbReference type="GO" id="GO:0004817">
    <property type="term" value="F:cysteine-tRNA ligase activity"/>
    <property type="evidence" value="ECO:0007669"/>
    <property type="project" value="UniProtKB-UniRule"/>
</dbReference>
<evidence type="ECO:0000259" key="17">
    <source>
        <dbReference type="Pfam" id="PF09190"/>
    </source>
</evidence>
<dbReference type="PRINTS" id="PR00983">
    <property type="entry name" value="TRNASYNTHCYS"/>
</dbReference>
<comment type="similarity">
    <text evidence="3">Belongs to the class-I aminoacyl-tRNA synthetase family.</text>
</comment>
<evidence type="ECO:0000256" key="2">
    <source>
        <dbReference type="ARBA" id="ARBA00004496"/>
    </source>
</evidence>
<keyword evidence="10" id="KW-0547">Nucleotide-binding</keyword>
<dbReference type="InterPro" id="IPR015803">
    <property type="entry name" value="Cys-tRNA-ligase"/>
</dbReference>
<proteinExistence type="inferred from homology"/>
<keyword evidence="11" id="KW-0862">Zinc</keyword>
<reference evidence="18 19" key="1">
    <citation type="submission" date="2017-07" db="EMBL/GenBank/DDBJ databases">
        <title>Mechanisms for carbon and nitrogen cycling indicate functional differentiation within the Candidate Phyla Radiation.</title>
        <authorList>
            <person name="Danczak R.E."/>
            <person name="Johnston M.D."/>
            <person name="Kenah C."/>
            <person name="Slattery M."/>
            <person name="Wrighton K.C."/>
            <person name="Wilkins M.J."/>
        </authorList>
    </citation>
    <scope>NUCLEOTIDE SEQUENCE [LARGE SCALE GENOMIC DNA]</scope>
    <source>
        <strain evidence="18">Licking1014_96</strain>
    </source>
</reference>
<dbReference type="GO" id="GO:0005524">
    <property type="term" value="F:ATP binding"/>
    <property type="evidence" value="ECO:0007669"/>
    <property type="project" value="UniProtKB-KW"/>
</dbReference>
<feature type="non-terminal residue" evidence="18">
    <location>
        <position position="1"/>
    </location>
</feature>
<dbReference type="InterPro" id="IPR015273">
    <property type="entry name" value="Cys-tRNA-synt_Ia_DALR"/>
</dbReference>
<keyword evidence="14 18" id="KW-0030">Aminoacyl-tRNA synthetase</keyword>
<evidence type="ECO:0000256" key="12">
    <source>
        <dbReference type="ARBA" id="ARBA00022840"/>
    </source>
</evidence>
<evidence type="ECO:0000256" key="14">
    <source>
        <dbReference type="ARBA" id="ARBA00023146"/>
    </source>
</evidence>
<keyword evidence="8" id="KW-0436">Ligase</keyword>
<dbReference type="NCBIfam" id="TIGR00435">
    <property type="entry name" value="cysS"/>
    <property type="match status" value="1"/>
</dbReference>
<evidence type="ECO:0000256" key="3">
    <source>
        <dbReference type="ARBA" id="ARBA00005594"/>
    </source>
</evidence>
<comment type="subunit">
    <text evidence="4">Monomer.</text>
</comment>
<keyword evidence="13" id="KW-0648">Protein biosynthesis</keyword>
<dbReference type="AlphaFoldDB" id="A0A554LDJ5"/>
<dbReference type="EMBL" id="VMGH01000050">
    <property type="protein sequence ID" value="TSC90952.1"/>
    <property type="molecule type" value="Genomic_DNA"/>
</dbReference>
<evidence type="ECO:0000313" key="18">
    <source>
        <dbReference type="EMBL" id="TSC90952.1"/>
    </source>
</evidence>
<accession>A0A554LDJ5</accession>
<evidence type="ECO:0000256" key="15">
    <source>
        <dbReference type="NCBIfam" id="TIGR00435"/>
    </source>
</evidence>
<dbReference type="HAMAP" id="MF_00041">
    <property type="entry name" value="Cys_tRNA_synth"/>
    <property type="match status" value="1"/>
</dbReference>
<dbReference type="GO" id="GO:0006423">
    <property type="term" value="P:cysteinyl-tRNA aminoacylation"/>
    <property type="evidence" value="ECO:0007669"/>
    <property type="project" value="UniProtKB-UniRule"/>
</dbReference>
<evidence type="ECO:0000256" key="8">
    <source>
        <dbReference type="ARBA" id="ARBA00022598"/>
    </source>
</evidence>
<dbReference type="SUPFAM" id="SSF52374">
    <property type="entry name" value="Nucleotidylyl transferase"/>
    <property type="match status" value="1"/>
</dbReference>
<sequence length="458" mass="53086">LKPLEDNEVRIYSCGPTVYDYAHLGNLRTYIFSDVLHRVIELAGYRVKQVMNITDVGHLTSDEDFGEDKIEKGARREKKSPQEVAQFYTKAFLSDLKKLNIEIPKIMPKATDHIPEMIDFIKRIAKARLTYETKDGVYFNTFKAKDYGALSKQKIDLKRRSRIKKSKDKKSPTDFALWLKAVGRHKNHLQTWDSPWGRGFPSWHIECSAMSEKYLGREFDIHTGGVDHIPVHHENEIAQSAAANKVIPAKFWLHGAFLLVDKEKMAKSENNFLTLSDIIKKGFDPLIFRFLCLTNHYRSQMDFNWDEMDEAGKALKKIRSSIVRLKSLSDNAGRPEGAEVVVGQEQTSVLRLFYDDLNTPMALDKIFEVVRYINDPKISFSQKEIKKIISLFEKADQVLGLDLLEEIIIPSQIEKLAKERQRAKLEQNFKKSDIIRKKIEKEGYKIEDLDNKYRIIKM</sequence>
<protein>
    <recommendedName>
        <fullName evidence="6 15">Cysteine--tRNA ligase</fullName>
        <ecNumber evidence="5 15">6.1.1.16</ecNumber>
    </recommendedName>
</protein>
<gene>
    <name evidence="18" type="ORF">CEN92_345</name>
</gene>
<keyword evidence="9" id="KW-0479">Metal-binding</keyword>
<dbReference type="PANTHER" id="PTHR10890:SF3">
    <property type="entry name" value="CYSTEINE--TRNA LIGASE, CYTOPLASMIC"/>
    <property type="match status" value="1"/>
</dbReference>
<comment type="subcellular location">
    <subcellularLocation>
        <location evidence="2">Cytoplasm</location>
    </subcellularLocation>
</comment>
<dbReference type="GO" id="GO:0005829">
    <property type="term" value="C:cytosol"/>
    <property type="evidence" value="ECO:0007669"/>
    <property type="project" value="TreeGrafter"/>
</dbReference>
<comment type="cofactor">
    <cofactor evidence="1">
        <name>Zn(2+)</name>
        <dbReference type="ChEBI" id="CHEBI:29105"/>
    </cofactor>
</comment>
<evidence type="ECO:0000256" key="7">
    <source>
        <dbReference type="ARBA" id="ARBA00022490"/>
    </source>
</evidence>
<evidence type="ECO:0000256" key="4">
    <source>
        <dbReference type="ARBA" id="ARBA00011245"/>
    </source>
</evidence>
<dbReference type="Pfam" id="PF01406">
    <property type="entry name" value="tRNA-synt_1e"/>
    <property type="match status" value="1"/>
</dbReference>
<evidence type="ECO:0000256" key="5">
    <source>
        <dbReference type="ARBA" id="ARBA00012832"/>
    </source>
</evidence>
<evidence type="ECO:0000256" key="9">
    <source>
        <dbReference type="ARBA" id="ARBA00022723"/>
    </source>
</evidence>
<dbReference type="InterPro" id="IPR024909">
    <property type="entry name" value="Cys-tRNA/MSH_ligase"/>
</dbReference>
<dbReference type="InterPro" id="IPR009080">
    <property type="entry name" value="tRNAsynth_Ia_anticodon-bd"/>
</dbReference>
<dbReference type="Pfam" id="PF09190">
    <property type="entry name" value="DALR_2"/>
    <property type="match status" value="1"/>
</dbReference>
<evidence type="ECO:0000256" key="13">
    <source>
        <dbReference type="ARBA" id="ARBA00022917"/>
    </source>
</evidence>
<organism evidence="18 19">
    <name type="scientific">Candidatus Berkelbacteria bacterium Licking1014_96</name>
    <dbReference type="NCBI Taxonomy" id="2017149"/>
    <lineage>
        <taxon>Bacteria</taxon>
        <taxon>Candidatus Berkelbacteria</taxon>
    </lineage>
</organism>
<name>A0A554LDJ5_9BACT</name>
<evidence type="ECO:0000256" key="10">
    <source>
        <dbReference type="ARBA" id="ARBA00022741"/>
    </source>
</evidence>
<dbReference type="InterPro" id="IPR014729">
    <property type="entry name" value="Rossmann-like_a/b/a_fold"/>
</dbReference>
<comment type="caution">
    <text evidence="18">The sequence shown here is derived from an EMBL/GenBank/DDBJ whole genome shotgun (WGS) entry which is preliminary data.</text>
</comment>
<dbReference type="GO" id="GO:0046872">
    <property type="term" value="F:metal ion binding"/>
    <property type="evidence" value="ECO:0007669"/>
    <property type="project" value="UniProtKB-KW"/>
</dbReference>
<feature type="domain" description="Cysteinyl-tRNA synthetase class Ia DALR" evidence="17">
    <location>
        <begin position="355"/>
        <end position="403"/>
    </location>
</feature>
<evidence type="ECO:0000256" key="1">
    <source>
        <dbReference type="ARBA" id="ARBA00001947"/>
    </source>
</evidence>
<dbReference type="InterPro" id="IPR032678">
    <property type="entry name" value="tRNA-synt_1_cat_dom"/>
</dbReference>
<evidence type="ECO:0000313" key="19">
    <source>
        <dbReference type="Proteomes" id="UP000318296"/>
    </source>
</evidence>
<dbReference type="CDD" id="cd00672">
    <property type="entry name" value="CysRS_core"/>
    <property type="match status" value="1"/>
</dbReference>
<keyword evidence="7" id="KW-0963">Cytoplasm</keyword>
<dbReference type="Gene3D" id="3.40.50.620">
    <property type="entry name" value="HUPs"/>
    <property type="match status" value="1"/>
</dbReference>
<evidence type="ECO:0000256" key="11">
    <source>
        <dbReference type="ARBA" id="ARBA00022833"/>
    </source>
</evidence>
<dbReference type="Proteomes" id="UP000318296">
    <property type="component" value="Unassembled WGS sequence"/>
</dbReference>